<evidence type="ECO:0000259" key="8">
    <source>
        <dbReference type="Pfam" id="PF21982"/>
    </source>
</evidence>
<feature type="domain" description="RecX first three-helical" evidence="8">
    <location>
        <begin position="8"/>
        <end position="46"/>
    </location>
</feature>
<dbReference type="Pfam" id="PF21981">
    <property type="entry name" value="RecX_HTH3"/>
    <property type="match status" value="1"/>
</dbReference>
<dbReference type="InterPro" id="IPR036388">
    <property type="entry name" value="WH-like_DNA-bd_sf"/>
</dbReference>
<reference evidence="9 10" key="1">
    <citation type="submission" date="2016-10" db="EMBL/GenBank/DDBJ databases">
        <title>Genome sequence of a sulfur-reducing bacterium Desulfurobacterium indicum K6013.</title>
        <authorList>
            <person name="Cao J."/>
            <person name="Shao Z."/>
            <person name="Alain K."/>
            <person name="Jebbar M."/>
        </authorList>
    </citation>
    <scope>NUCLEOTIDE SEQUENCE [LARGE SCALE GENOMIC DNA]</scope>
    <source>
        <strain evidence="9 10">K6013</strain>
    </source>
</reference>
<proteinExistence type="inferred from homology"/>
<accession>A0A1R1MM88</accession>
<evidence type="ECO:0000259" key="6">
    <source>
        <dbReference type="Pfam" id="PF02631"/>
    </source>
</evidence>
<evidence type="ECO:0000256" key="5">
    <source>
        <dbReference type="HAMAP-Rule" id="MF_01114"/>
    </source>
</evidence>
<dbReference type="OrthoDB" id="14251at2"/>
<organism evidence="9 10">
    <name type="scientific">Desulfurobacterium indicum</name>
    <dbReference type="NCBI Taxonomy" id="1914305"/>
    <lineage>
        <taxon>Bacteria</taxon>
        <taxon>Pseudomonadati</taxon>
        <taxon>Aquificota</taxon>
        <taxon>Aquificia</taxon>
        <taxon>Desulfurobacteriales</taxon>
        <taxon>Desulfurobacteriaceae</taxon>
        <taxon>Desulfurobacterium</taxon>
    </lineage>
</organism>
<dbReference type="Gene3D" id="1.10.10.10">
    <property type="entry name" value="Winged helix-like DNA-binding domain superfamily/Winged helix DNA-binding domain"/>
    <property type="match status" value="3"/>
</dbReference>
<evidence type="ECO:0000259" key="7">
    <source>
        <dbReference type="Pfam" id="PF21981"/>
    </source>
</evidence>
<dbReference type="HAMAP" id="MF_01114">
    <property type="entry name" value="RecX"/>
    <property type="match status" value="1"/>
</dbReference>
<protein>
    <recommendedName>
        <fullName evidence="3 5">Regulatory protein RecX</fullName>
    </recommendedName>
</protein>
<dbReference type="GO" id="GO:0005737">
    <property type="term" value="C:cytoplasm"/>
    <property type="evidence" value="ECO:0007669"/>
    <property type="project" value="UniProtKB-SubCell"/>
</dbReference>
<dbReference type="Pfam" id="PF02631">
    <property type="entry name" value="RecX_HTH2"/>
    <property type="match status" value="1"/>
</dbReference>
<dbReference type="InterPro" id="IPR053926">
    <property type="entry name" value="RecX_HTH_1st"/>
</dbReference>
<evidence type="ECO:0000256" key="2">
    <source>
        <dbReference type="ARBA" id="ARBA00009695"/>
    </source>
</evidence>
<comment type="similarity">
    <text evidence="2 5">Belongs to the RecX family.</text>
</comment>
<dbReference type="STRING" id="1914305.BLW93_02905"/>
<comment type="caution">
    <text evidence="9">The sequence shown here is derived from an EMBL/GenBank/DDBJ whole genome shotgun (WGS) entry which is preliminary data.</text>
</comment>
<dbReference type="AlphaFoldDB" id="A0A1R1MM88"/>
<evidence type="ECO:0000256" key="3">
    <source>
        <dbReference type="ARBA" id="ARBA00018111"/>
    </source>
</evidence>
<evidence type="ECO:0000256" key="1">
    <source>
        <dbReference type="ARBA" id="ARBA00004496"/>
    </source>
</evidence>
<evidence type="ECO:0000256" key="4">
    <source>
        <dbReference type="ARBA" id="ARBA00022490"/>
    </source>
</evidence>
<evidence type="ECO:0000313" key="9">
    <source>
        <dbReference type="EMBL" id="OMH40876.1"/>
    </source>
</evidence>
<dbReference type="InterPro" id="IPR003783">
    <property type="entry name" value="Regulatory_RecX"/>
</dbReference>
<dbReference type="PANTHER" id="PTHR33602:SF1">
    <property type="entry name" value="REGULATORY PROTEIN RECX FAMILY PROTEIN"/>
    <property type="match status" value="1"/>
</dbReference>
<name>A0A1R1MM88_9BACT</name>
<comment type="subcellular location">
    <subcellularLocation>
        <location evidence="1 5">Cytoplasm</location>
    </subcellularLocation>
</comment>
<gene>
    <name evidence="5" type="primary">recX</name>
    <name evidence="9" type="ORF">BLW93_02905</name>
</gene>
<dbReference type="PANTHER" id="PTHR33602">
    <property type="entry name" value="REGULATORY PROTEIN RECX FAMILY PROTEIN"/>
    <property type="match status" value="1"/>
</dbReference>
<dbReference type="Pfam" id="PF21982">
    <property type="entry name" value="RecX_HTH1"/>
    <property type="match status" value="1"/>
</dbReference>
<evidence type="ECO:0000313" key="10">
    <source>
        <dbReference type="Proteomes" id="UP000187408"/>
    </source>
</evidence>
<dbReference type="Proteomes" id="UP000187408">
    <property type="component" value="Unassembled WGS sequence"/>
</dbReference>
<sequence>MNSKFKEALTYSLRLLSRKDYTEKELVFKLNRRFPEIDCEKVIKYLKENGYLSDYRTGFNYAVAKMEKGWGRRKIRFYMRQKGISEEVADRIIMEIEFDYSFIKKTLEKRFGKNLKLQKDKVIRFLQQRGFSFTEIHNLISGKI</sequence>
<dbReference type="InterPro" id="IPR053925">
    <property type="entry name" value="RecX_HTH_3rd"/>
</dbReference>
<feature type="domain" description="RecX second three-helical" evidence="6">
    <location>
        <begin position="61"/>
        <end position="90"/>
    </location>
</feature>
<keyword evidence="10" id="KW-1185">Reference proteome</keyword>
<dbReference type="InterPro" id="IPR053924">
    <property type="entry name" value="RecX_HTH_2nd"/>
</dbReference>
<dbReference type="GO" id="GO:0006282">
    <property type="term" value="P:regulation of DNA repair"/>
    <property type="evidence" value="ECO:0007669"/>
    <property type="project" value="UniProtKB-UniRule"/>
</dbReference>
<dbReference type="RefSeq" id="WP_076712615.1">
    <property type="nucleotide sequence ID" value="NZ_MOEN01000007.1"/>
</dbReference>
<feature type="domain" description="RecX third three-helical" evidence="7">
    <location>
        <begin position="104"/>
        <end position="137"/>
    </location>
</feature>
<keyword evidence="4 5" id="KW-0963">Cytoplasm</keyword>
<comment type="function">
    <text evidence="5">Modulates RecA activity.</text>
</comment>
<dbReference type="EMBL" id="MOEN01000007">
    <property type="protein sequence ID" value="OMH40876.1"/>
    <property type="molecule type" value="Genomic_DNA"/>
</dbReference>